<comment type="similarity">
    <text evidence="2">Belongs to the CDP-alcohol phosphatidyltransferase class-I family.</text>
</comment>
<evidence type="ECO:0000256" key="2">
    <source>
        <dbReference type="RuleBase" id="RU003750"/>
    </source>
</evidence>
<evidence type="ECO:0000313" key="5">
    <source>
        <dbReference type="Proteomes" id="UP001321786"/>
    </source>
</evidence>
<reference evidence="4 5" key="1">
    <citation type="submission" date="2023-08" db="EMBL/GenBank/DDBJ databases">
        <title>Helicovermis profunda gen. nov., sp. nov., a novel mesophilic, fermentative bacterium within the Bacillota from a deep-sea hydrothermal vent chimney.</title>
        <authorList>
            <person name="Miyazaki U."/>
            <person name="Mizutani D."/>
            <person name="Hashimoto Y."/>
            <person name="Tame A."/>
            <person name="Sawayama S."/>
            <person name="Miyazaki J."/>
            <person name="Takai K."/>
            <person name="Nakagawa S."/>
        </authorList>
    </citation>
    <scope>NUCLEOTIDE SEQUENCE [LARGE SCALE GENOMIC DNA]</scope>
    <source>
        <strain evidence="4 5">S502</strain>
    </source>
</reference>
<dbReference type="KEGG" id="hprf:HLPR_21440"/>
<keyword evidence="3" id="KW-0812">Transmembrane</keyword>
<dbReference type="GO" id="GO:0008654">
    <property type="term" value="P:phospholipid biosynthetic process"/>
    <property type="evidence" value="ECO:0007669"/>
    <property type="project" value="InterPro"/>
</dbReference>
<dbReference type="RefSeq" id="WP_338535427.1">
    <property type="nucleotide sequence ID" value="NZ_AP028654.1"/>
</dbReference>
<name>A0AAU9E5R6_9FIRM</name>
<dbReference type="EMBL" id="AP028654">
    <property type="protein sequence ID" value="BEP29813.1"/>
    <property type="molecule type" value="Genomic_DNA"/>
</dbReference>
<feature type="transmembrane region" description="Helical" evidence="3">
    <location>
        <begin position="31"/>
        <end position="48"/>
    </location>
</feature>
<dbReference type="Proteomes" id="UP001321786">
    <property type="component" value="Chromosome"/>
</dbReference>
<keyword evidence="3" id="KW-0472">Membrane</keyword>
<evidence type="ECO:0000256" key="1">
    <source>
        <dbReference type="ARBA" id="ARBA00022679"/>
    </source>
</evidence>
<dbReference type="GO" id="GO:0016020">
    <property type="term" value="C:membrane"/>
    <property type="evidence" value="ECO:0007669"/>
    <property type="project" value="InterPro"/>
</dbReference>
<keyword evidence="5" id="KW-1185">Reference proteome</keyword>
<dbReference type="Pfam" id="PF01066">
    <property type="entry name" value="CDP-OH_P_transf"/>
    <property type="match status" value="1"/>
</dbReference>
<dbReference type="InterPro" id="IPR048254">
    <property type="entry name" value="CDP_ALCOHOL_P_TRANSF_CS"/>
</dbReference>
<dbReference type="AlphaFoldDB" id="A0AAU9E5R6"/>
<organism evidence="4 5">
    <name type="scientific">Helicovermis profundi</name>
    <dbReference type="NCBI Taxonomy" id="3065157"/>
    <lineage>
        <taxon>Bacteria</taxon>
        <taxon>Bacillati</taxon>
        <taxon>Bacillota</taxon>
        <taxon>Clostridia</taxon>
        <taxon>Helicovermis</taxon>
    </lineage>
</organism>
<keyword evidence="3" id="KW-1133">Transmembrane helix</keyword>
<keyword evidence="1 2" id="KW-0808">Transferase</keyword>
<gene>
    <name evidence="4" type="ORF">HLPR_21440</name>
</gene>
<feature type="transmembrane region" description="Helical" evidence="3">
    <location>
        <begin position="154"/>
        <end position="187"/>
    </location>
</feature>
<dbReference type="PROSITE" id="PS00379">
    <property type="entry name" value="CDP_ALCOHOL_P_TRANSF"/>
    <property type="match status" value="1"/>
</dbReference>
<dbReference type="InterPro" id="IPR043130">
    <property type="entry name" value="CDP-OH_PTrfase_TM_dom"/>
</dbReference>
<dbReference type="Gene3D" id="1.20.120.1760">
    <property type="match status" value="1"/>
</dbReference>
<protein>
    <submittedName>
        <fullName evidence="4">CDP-alcohol phosphatidyltransferase family protein</fullName>
    </submittedName>
</protein>
<feature type="transmembrane region" description="Helical" evidence="3">
    <location>
        <begin position="83"/>
        <end position="103"/>
    </location>
</feature>
<dbReference type="GO" id="GO:0016780">
    <property type="term" value="F:phosphotransferase activity, for other substituted phosphate groups"/>
    <property type="evidence" value="ECO:0007669"/>
    <property type="project" value="InterPro"/>
</dbReference>
<sequence>MLDTKARKYFQPFFNTIAKVFIRLKISANKITILAFITGVSVGIAIYFDQRMLSVALLWVSGLLDAIDGSLARITNTSSKLGAYMDLIMDRMVEAAVILGFAIRFPNHYISYILFLILVIFNFSTFMVAGALFQNEGEKSMHYDSGLAERTETFIVFTLMIIFSNYIFYVLNVFNLLILFTGIMRFYFIVKNSNKV</sequence>
<feature type="transmembrane region" description="Helical" evidence="3">
    <location>
        <begin position="109"/>
        <end position="133"/>
    </location>
</feature>
<evidence type="ECO:0000256" key="3">
    <source>
        <dbReference type="SAM" id="Phobius"/>
    </source>
</evidence>
<evidence type="ECO:0000313" key="4">
    <source>
        <dbReference type="EMBL" id="BEP29813.1"/>
    </source>
</evidence>
<accession>A0AAU9E5R6</accession>
<dbReference type="InterPro" id="IPR000462">
    <property type="entry name" value="CDP-OH_P_trans"/>
</dbReference>
<proteinExistence type="inferred from homology"/>